<name>A0A6S7HD54_PARCT</name>
<reference evidence="6" key="1">
    <citation type="submission" date="2020-04" db="EMBL/GenBank/DDBJ databases">
        <authorList>
            <person name="Alioto T."/>
            <person name="Alioto T."/>
            <person name="Gomez Garrido J."/>
        </authorList>
    </citation>
    <scope>NUCLEOTIDE SEQUENCE</scope>
    <source>
        <strain evidence="6">A484AB</strain>
    </source>
</reference>
<dbReference type="EMBL" id="CACRXK020004296">
    <property type="protein sequence ID" value="CAB4002236.1"/>
    <property type="molecule type" value="Genomic_DNA"/>
</dbReference>
<dbReference type="GO" id="GO:0003677">
    <property type="term" value="F:DNA binding"/>
    <property type="evidence" value="ECO:0007669"/>
    <property type="project" value="TreeGrafter"/>
</dbReference>
<comment type="caution">
    <text evidence="6">The sequence shown here is derived from an EMBL/GenBank/DDBJ whole genome shotgun (WGS) entry which is preliminary data.</text>
</comment>
<dbReference type="GO" id="GO:0005634">
    <property type="term" value="C:nucleus"/>
    <property type="evidence" value="ECO:0007669"/>
    <property type="project" value="TreeGrafter"/>
</dbReference>
<dbReference type="InterPro" id="IPR036322">
    <property type="entry name" value="WD40_repeat_dom_sf"/>
</dbReference>
<keyword evidence="4" id="KW-0853">WD repeat</keyword>
<dbReference type="PANTHER" id="PTHR14773">
    <property type="entry name" value="WD REPEAT-CONTAINING PROTEIN 76"/>
    <property type="match status" value="1"/>
</dbReference>
<evidence type="ECO:0000256" key="1">
    <source>
        <dbReference type="ARBA" id="ARBA00002530"/>
    </source>
</evidence>
<dbReference type="SMART" id="SM00320">
    <property type="entry name" value="WD40"/>
    <property type="match status" value="3"/>
</dbReference>
<dbReference type="Pfam" id="PF00400">
    <property type="entry name" value="WD40"/>
    <property type="match status" value="3"/>
</dbReference>
<organism evidence="6 7">
    <name type="scientific">Paramuricea clavata</name>
    <name type="common">Red gorgonian</name>
    <name type="synonym">Violescent sea-whip</name>
    <dbReference type="NCBI Taxonomy" id="317549"/>
    <lineage>
        <taxon>Eukaryota</taxon>
        <taxon>Metazoa</taxon>
        <taxon>Cnidaria</taxon>
        <taxon>Anthozoa</taxon>
        <taxon>Octocorallia</taxon>
        <taxon>Malacalcyonacea</taxon>
        <taxon>Plexauridae</taxon>
        <taxon>Paramuricea</taxon>
    </lineage>
</organism>
<evidence type="ECO:0000256" key="2">
    <source>
        <dbReference type="ARBA" id="ARBA00005434"/>
    </source>
</evidence>
<dbReference type="PROSITE" id="PS50082">
    <property type="entry name" value="WD_REPEATS_2"/>
    <property type="match status" value="2"/>
</dbReference>
<evidence type="ECO:0000256" key="4">
    <source>
        <dbReference type="ARBA" id="ARBA00022574"/>
    </source>
</evidence>
<dbReference type="InterPro" id="IPR015943">
    <property type="entry name" value="WD40/YVTN_repeat-like_dom_sf"/>
</dbReference>
<protein>
    <recommendedName>
        <fullName evidence="3">WD repeat-containing protein 76</fullName>
    </recommendedName>
</protein>
<accession>A0A6S7HD54</accession>
<evidence type="ECO:0000313" key="6">
    <source>
        <dbReference type="EMBL" id="CAB4002236.1"/>
    </source>
</evidence>
<dbReference type="SUPFAM" id="SSF50978">
    <property type="entry name" value="WD40 repeat-like"/>
    <property type="match status" value="1"/>
</dbReference>
<sequence>MCFHPTRNDLMSCGADGTFKRADFNTCVFDEIYASNDRGINSFSYPYNSRETFLLAFTDGHMTVLDTRESKSKNTSHLCHTKAIKCIDCHPANEYLFCTSSADATVAIWDLRRIKGMKSKLGTFQGHNRSVTSAYFSPLDGKYVLSTSWDDTVKVLEQTSSSKLEVKRNFRHFNQTNRWLSAFKATWDPRNGRGFVIGSMLANRRIQFYHVEQRTKAPLLEMFNENFTTIASTNVFHPSKNIIASGNSSGKVFVWSE</sequence>
<keyword evidence="5" id="KW-0677">Repeat</keyword>
<dbReference type="GO" id="GO:2000001">
    <property type="term" value="P:regulation of DNA damage checkpoint"/>
    <property type="evidence" value="ECO:0007669"/>
    <property type="project" value="TreeGrafter"/>
</dbReference>
<dbReference type="InterPro" id="IPR001680">
    <property type="entry name" value="WD40_rpt"/>
</dbReference>
<evidence type="ECO:0000256" key="5">
    <source>
        <dbReference type="ARBA" id="ARBA00022737"/>
    </source>
</evidence>
<proteinExistence type="inferred from homology"/>
<evidence type="ECO:0000256" key="3">
    <source>
        <dbReference type="ARBA" id="ARBA00021234"/>
    </source>
</evidence>
<dbReference type="PANTHER" id="PTHR14773:SF0">
    <property type="entry name" value="WD REPEAT-CONTAINING PROTEIN 76"/>
    <property type="match status" value="1"/>
</dbReference>
<gene>
    <name evidence="6" type="ORF">PACLA_8A055067</name>
</gene>
<dbReference type="Gene3D" id="2.130.10.10">
    <property type="entry name" value="YVTN repeat-like/Quinoprotein amine dehydrogenase"/>
    <property type="match status" value="1"/>
</dbReference>
<comment type="similarity">
    <text evidence="2">Belongs to the WD repeat DDB2/WDR76 family.</text>
</comment>
<dbReference type="InterPro" id="IPR050853">
    <property type="entry name" value="WD_repeat_DNA-damage-binding"/>
</dbReference>
<dbReference type="OrthoDB" id="9890280at2759"/>
<keyword evidence="7" id="KW-1185">Reference proteome</keyword>
<dbReference type="Proteomes" id="UP001152795">
    <property type="component" value="Unassembled WGS sequence"/>
</dbReference>
<dbReference type="AlphaFoldDB" id="A0A6S7HD54"/>
<comment type="function">
    <text evidence="1">Specifically binds 5-hydroxymethylcytosine (5hmC), suggesting that it acts as a specific reader of 5hmC.</text>
</comment>
<evidence type="ECO:0000313" key="7">
    <source>
        <dbReference type="Proteomes" id="UP001152795"/>
    </source>
</evidence>